<dbReference type="InterPro" id="IPR013094">
    <property type="entry name" value="AB_hydrolase_3"/>
</dbReference>
<dbReference type="RefSeq" id="XP_040778763.1">
    <property type="nucleotide sequence ID" value="XM_040925299.1"/>
</dbReference>
<dbReference type="GO" id="GO:0016787">
    <property type="term" value="F:hydrolase activity"/>
    <property type="evidence" value="ECO:0007669"/>
    <property type="project" value="UniProtKB-KW"/>
</dbReference>
<organism evidence="3 4">
    <name type="scientific">Cryphonectria parasitica (strain ATCC 38755 / EP155)</name>
    <dbReference type="NCBI Taxonomy" id="660469"/>
    <lineage>
        <taxon>Eukaryota</taxon>
        <taxon>Fungi</taxon>
        <taxon>Dikarya</taxon>
        <taxon>Ascomycota</taxon>
        <taxon>Pezizomycotina</taxon>
        <taxon>Sordariomycetes</taxon>
        <taxon>Sordariomycetidae</taxon>
        <taxon>Diaporthales</taxon>
        <taxon>Cryphonectriaceae</taxon>
        <taxon>Cryphonectria-Endothia species complex</taxon>
        <taxon>Cryphonectria</taxon>
    </lineage>
</organism>
<dbReference type="OrthoDB" id="2152029at2759"/>
<dbReference type="SUPFAM" id="SSF53474">
    <property type="entry name" value="alpha/beta-Hydrolases"/>
    <property type="match status" value="1"/>
</dbReference>
<dbReference type="InterPro" id="IPR050300">
    <property type="entry name" value="GDXG_lipolytic_enzyme"/>
</dbReference>
<dbReference type="PANTHER" id="PTHR48081">
    <property type="entry name" value="AB HYDROLASE SUPERFAMILY PROTEIN C4A8.06C"/>
    <property type="match status" value="1"/>
</dbReference>
<name>A0A9P4Y7I9_CRYP1</name>
<sequence length="388" mass="41330">MSSHTRPRQATAREILSLLSALPLLAFATLTFFLTSSWLQWRDGTLLGRKSLRRNAMASFGTVAGALKPGQLRTLFSRTTGQAVIAYCTKKGLAHQSVLVKESGGDGDGFSPATLHFIDCELEQDGPILLYFHGGGFLVPLQSPAFAIKLAITAGASPVLLEYALAPDCVYPGQLAQALAALRLLLQYRHPSDIIIGGESAGGNLVLAVLAHLQQPKPGLAPLVLPSSSSSSPSSSAASFRGAFAISPRTANDGTADSFQYNAGKDFMSRTSLGMITAAWKPARDVWAAPVLAPEGFWDHLKADRMLLIVGGDEVYRSDVCRVAKVMGAVDVGVKERKLVSKPEKESDPALQLIVCPGEMHCQASLDTSLGIVDGYMVSSISQWLSEF</sequence>
<reference evidence="3" key="1">
    <citation type="journal article" date="2020" name="Phytopathology">
        <title>Genome sequence of the chestnut blight fungus Cryphonectria parasitica EP155: A fundamental resource for an archetypical invasive plant pathogen.</title>
        <authorList>
            <person name="Crouch J.A."/>
            <person name="Dawe A."/>
            <person name="Aerts A."/>
            <person name="Barry K."/>
            <person name="Churchill A.C.L."/>
            <person name="Grimwood J."/>
            <person name="Hillman B."/>
            <person name="Milgroom M.G."/>
            <person name="Pangilinan J."/>
            <person name="Smith M."/>
            <person name="Salamov A."/>
            <person name="Schmutz J."/>
            <person name="Yadav J."/>
            <person name="Grigoriev I.V."/>
            <person name="Nuss D."/>
        </authorList>
    </citation>
    <scope>NUCLEOTIDE SEQUENCE</scope>
    <source>
        <strain evidence="3">EP155</strain>
    </source>
</reference>
<keyword evidence="1" id="KW-0378">Hydrolase</keyword>
<dbReference type="PANTHER" id="PTHR48081:SF18">
    <property type="entry name" value="ALPHA_BETA HYDROLASE FOLD-3 DOMAIN-CONTAINING PROTEIN"/>
    <property type="match status" value="1"/>
</dbReference>
<protein>
    <recommendedName>
        <fullName evidence="2">Alpha/beta hydrolase fold-3 domain-containing protein</fullName>
    </recommendedName>
</protein>
<evidence type="ECO:0000256" key="1">
    <source>
        <dbReference type="ARBA" id="ARBA00022801"/>
    </source>
</evidence>
<evidence type="ECO:0000313" key="3">
    <source>
        <dbReference type="EMBL" id="KAF3767802.1"/>
    </source>
</evidence>
<dbReference type="InterPro" id="IPR029058">
    <property type="entry name" value="AB_hydrolase_fold"/>
</dbReference>
<dbReference type="Gene3D" id="3.40.50.1820">
    <property type="entry name" value="alpha/beta hydrolase"/>
    <property type="match status" value="1"/>
</dbReference>
<dbReference type="GeneID" id="63842428"/>
<evidence type="ECO:0000313" key="4">
    <source>
        <dbReference type="Proteomes" id="UP000803844"/>
    </source>
</evidence>
<accession>A0A9P4Y7I9</accession>
<proteinExistence type="predicted"/>
<feature type="domain" description="Alpha/beta hydrolase fold-3" evidence="2">
    <location>
        <begin position="129"/>
        <end position="336"/>
    </location>
</feature>
<dbReference type="Proteomes" id="UP000803844">
    <property type="component" value="Unassembled WGS sequence"/>
</dbReference>
<evidence type="ECO:0000259" key="2">
    <source>
        <dbReference type="Pfam" id="PF07859"/>
    </source>
</evidence>
<dbReference type="EMBL" id="MU032346">
    <property type="protein sequence ID" value="KAF3767802.1"/>
    <property type="molecule type" value="Genomic_DNA"/>
</dbReference>
<keyword evidence="4" id="KW-1185">Reference proteome</keyword>
<comment type="caution">
    <text evidence="3">The sequence shown here is derived from an EMBL/GenBank/DDBJ whole genome shotgun (WGS) entry which is preliminary data.</text>
</comment>
<dbReference type="AlphaFoldDB" id="A0A9P4Y7I9"/>
<gene>
    <name evidence="3" type="ORF">M406DRAFT_69916</name>
</gene>
<dbReference type="Pfam" id="PF07859">
    <property type="entry name" value="Abhydrolase_3"/>
    <property type="match status" value="1"/>
</dbReference>